<organism evidence="1 2">
    <name type="scientific">Desmospora profundinema</name>
    <dbReference type="NCBI Taxonomy" id="1571184"/>
    <lineage>
        <taxon>Bacteria</taxon>
        <taxon>Bacillati</taxon>
        <taxon>Bacillota</taxon>
        <taxon>Bacilli</taxon>
        <taxon>Bacillales</taxon>
        <taxon>Thermoactinomycetaceae</taxon>
        <taxon>Desmospora</taxon>
    </lineage>
</organism>
<name>A0ABU1IN11_9BACL</name>
<sequence>MGERNILAYFNTENRAKEAVRRLKEAGYETVDLSRFSLAPGEDRSDLDNPIAEPFSSLASATGTSVTSRDAGILMGADDASSGMTDGMHEVGAEDLCVTVVTTDDRYDKAEAILKELGANI</sequence>
<dbReference type="Proteomes" id="UP001185012">
    <property type="component" value="Unassembled WGS sequence"/>
</dbReference>
<dbReference type="EMBL" id="JAVDQG010000004">
    <property type="protein sequence ID" value="MDR6226159.1"/>
    <property type="molecule type" value="Genomic_DNA"/>
</dbReference>
<accession>A0ABU1IN11</accession>
<keyword evidence="2" id="KW-1185">Reference proteome</keyword>
<comment type="caution">
    <text evidence="1">The sequence shown here is derived from an EMBL/GenBank/DDBJ whole genome shotgun (WGS) entry which is preliminary data.</text>
</comment>
<proteinExistence type="predicted"/>
<reference evidence="1 2" key="1">
    <citation type="submission" date="2023-07" db="EMBL/GenBank/DDBJ databases">
        <title>Genomic Encyclopedia of Type Strains, Phase IV (KMG-IV): sequencing the most valuable type-strain genomes for metagenomic binning, comparative biology and taxonomic classification.</title>
        <authorList>
            <person name="Goeker M."/>
        </authorList>
    </citation>
    <scope>NUCLEOTIDE SEQUENCE [LARGE SCALE GENOMIC DNA]</scope>
    <source>
        <strain evidence="1 2">DSM 45903</strain>
    </source>
</reference>
<evidence type="ECO:0000313" key="2">
    <source>
        <dbReference type="Proteomes" id="UP001185012"/>
    </source>
</evidence>
<dbReference type="RefSeq" id="WP_309865687.1">
    <property type="nucleotide sequence ID" value="NZ_JAVDQG010000004.1"/>
</dbReference>
<evidence type="ECO:0000313" key="1">
    <source>
        <dbReference type="EMBL" id="MDR6226159.1"/>
    </source>
</evidence>
<gene>
    <name evidence="1" type="ORF">JOE21_002165</name>
</gene>
<protein>
    <submittedName>
        <fullName evidence="1">Tellurite resistance protein B-like protein</fullName>
    </submittedName>
</protein>